<dbReference type="Gene3D" id="1.10.10.60">
    <property type="entry name" value="Homeodomain-like"/>
    <property type="match status" value="1"/>
</dbReference>
<dbReference type="PANTHER" id="PTHR19303">
    <property type="entry name" value="TRANSPOSON"/>
    <property type="match status" value="1"/>
</dbReference>
<dbReference type="RefSeq" id="XP_030751246.1">
    <property type="nucleotide sequence ID" value="XM_030895386.1"/>
</dbReference>
<dbReference type="GO" id="GO:0003677">
    <property type="term" value="F:DNA binding"/>
    <property type="evidence" value="ECO:0007669"/>
    <property type="project" value="InterPro"/>
</dbReference>
<dbReference type="InterPro" id="IPR004875">
    <property type="entry name" value="DDE_SF_endonuclease_dom"/>
</dbReference>
<evidence type="ECO:0000259" key="2">
    <source>
        <dbReference type="Pfam" id="PF03184"/>
    </source>
</evidence>
<dbReference type="Proteomes" id="UP000504635">
    <property type="component" value="Unplaced"/>
</dbReference>
<dbReference type="InParanoid" id="A0A6J2XJI4"/>
<feature type="domain" description="HTH psq-type" evidence="3">
    <location>
        <begin position="18"/>
        <end position="55"/>
    </location>
</feature>
<name>A0A6J2XJI4_SITOR</name>
<proteinExistence type="predicted"/>
<evidence type="ECO:0000313" key="5">
    <source>
        <dbReference type="RefSeq" id="XP_030751246.1"/>
    </source>
</evidence>
<accession>A0A6J2XJI4</accession>
<evidence type="ECO:0000313" key="4">
    <source>
        <dbReference type="Proteomes" id="UP000504635"/>
    </source>
</evidence>
<gene>
    <name evidence="5" type="primary">LOC115878783</name>
</gene>
<dbReference type="AlphaFoldDB" id="A0A6J2XJI4"/>
<reference evidence="5" key="1">
    <citation type="submission" date="2025-08" db="UniProtKB">
        <authorList>
            <consortium name="RefSeq"/>
        </authorList>
    </citation>
    <scope>IDENTIFICATION</scope>
    <source>
        <tissue evidence="5">Gonads</tissue>
    </source>
</reference>
<sequence length="350" mass="40868">MPRVYKRKIGSRAYKNYTDEKLKQALEEIRSKNTSLRLAAEKYGIHRNTLWLKIKGKHQNKHGQQKVFSDEEENIFAVHIITMSTFGFPITTFDLRCIVKSYLDRQGKNVKCFKKNFPGPDWVKMFLKRHPQLTQRIAQNISHTRAATDEDIINKFFDHLEVELRGIPPSNMWNYDETNLVDDPGMSKIITKRGTKYPERIRNSSKACTSLMVCGNAEGKLAPLYINYKAKKMWDTWTENGPLNARYNQTSSGWFDYKLFEDWFLRLLLPILKEQEGPKVIIGDNLSSHLNLQVIQECEANNVRFIALSPNTTHLLQPLDVAFFRPKKEKWRRILNEWKEGAHGSRFSSV</sequence>
<evidence type="ECO:0000256" key="1">
    <source>
        <dbReference type="ARBA" id="ARBA00004123"/>
    </source>
</evidence>
<dbReference type="InterPro" id="IPR050863">
    <property type="entry name" value="CenT-Element_Derived"/>
</dbReference>
<feature type="domain" description="DDE-1" evidence="2">
    <location>
        <begin position="209"/>
        <end position="338"/>
    </location>
</feature>
<keyword evidence="4" id="KW-1185">Reference proteome</keyword>
<dbReference type="InterPro" id="IPR009057">
    <property type="entry name" value="Homeodomain-like_sf"/>
</dbReference>
<dbReference type="Pfam" id="PF03184">
    <property type="entry name" value="DDE_1"/>
    <property type="match status" value="1"/>
</dbReference>
<dbReference type="OrthoDB" id="8193167at2759"/>
<dbReference type="GeneID" id="115878783"/>
<protein>
    <submittedName>
        <fullName evidence="5">Uncharacterized protein LOC115878783</fullName>
    </submittedName>
</protein>
<dbReference type="GO" id="GO:0005634">
    <property type="term" value="C:nucleus"/>
    <property type="evidence" value="ECO:0007669"/>
    <property type="project" value="UniProtKB-SubCell"/>
</dbReference>
<dbReference type="SUPFAM" id="SSF46689">
    <property type="entry name" value="Homeodomain-like"/>
    <property type="match status" value="1"/>
</dbReference>
<organism evidence="4 5">
    <name type="scientific">Sitophilus oryzae</name>
    <name type="common">Rice weevil</name>
    <name type="synonym">Curculio oryzae</name>
    <dbReference type="NCBI Taxonomy" id="7048"/>
    <lineage>
        <taxon>Eukaryota</taxon>
        <taxon>Metazoa</taxon>
        <taxon>Ecdysozoa</taxon>
        <taxon>Arthropoda</taxon>
        <taxon>Hexapoda</taxon>
        <taxon>Insecta</taxon>
        <taxon>Pterygota</taxon>
        <taxon>Neoptera</taxon>
        <taxon>Endopterygota</taxon>
        <taxon>Coleoptera</taxon>
        <taxon>Polyphaga</taxon>
        <taxon>Cucujiformia</taxon>
        <taxon>Curculionidae</taxon>
        <taxon>Dryophthorinae</taxon>
        <taxon>Sitophilus</taxon>
    </lineage>
</organism>
<dbReference type="PANTHER" id="PTHR19303:SF74">
    <property type="entry name" value="POGO TRANSPOSABLE ELEMENT WITH KRAB DOMAIN"/>
    <property type="match status" value="1"/>
</dbReference>
<dbReference type="InterPro" id="IPR007889">
    <property type="entry name" value="HTH_Psq"/>
</dbReference>
<comment type="subcellular location">
    <subcellularLocation>
        <location evidence="1">Nucleus</location>
    </subcellularLocation>
</comment>
<evidence type="ECO:0000259" key="3">
    <source>
        <dbReference type="Pfam" id="PF05225"/>
    </source>
</evidence>
<dbReference type="KEGG" id="soy:115878783"/>
<dbReference type="Pfam" id="PF05225">
    <property type="entry name" value="HTH_psq"/>
    <property type="match status" value="1"/>
</dbReference>